<comment type="caution">
    <text evidence="2">The sequence shown here is derived from an EMBL/GenBank/DDBJ whole genome shotgun (WGS) entry which is preliminary data.</text>
</comment>
<reference evidence="2 3" key="1">
    <citation type="submission" date="2020-08" db="EMBL/GenBank/DDBJ databases">
        <title>A Genomic Blueprint of the Chicken Gut Microbiome.</title>
        <authorList>
            <person name="Gilroy R."/>
            <person name="Ravi A."/>
            <person name="Getino M."/>
            <person name="Pursley I."/>
            <person name="Horton D.L."/>
            <person name="Alikhan N.-F."/>
            <person name="Baker D."/>
            <person name="Gharbi K."/>
            <person name="Hall N."/>
            <person name="Watson M."/>
            <person name="Adriaenssens E.M."/>
            <person name="Foster-Nyarko E."/>
            <person name="Jarju S."/>
            <person name="Secka A."/>
            <person name="Antonio M."/>
            <person name="Oren A."/>
            <person name="Chaudhuri R."/>
            <person name="La Ragione R.M."/>
            <person name="Hildebrand F."/>
            <person name="Pallen M.J."/>
        </authorList>
    </citation>
    <scope>NUCLEOTIDE SEQUENCE [LARGE SCALE GENOMIC DNA]</scope>
    <source>
        <strain evidence="2 3">N37</strain>
    </source>
</reference>
<gene>
    <name evidence="2" type="ORF">H9637_02145</name>
</gene>
<sequence length="397" mass="43648">MKNKRLSKLIAVTAIITTVIGVNFATSVKAATIPSGTIEKSSLNNYATTTRLWGKDRFDTAIEVSNEFTKTNKELNLENWDLAYPDTAKQKVNTVILANAFDYPDALAAAPLTHLYNAPILLTEKDKLNSKTEAQLKKLGIKKVVMVGGDGVISNNVDKKLKSMGISTERIGGKDRYQTSLAIAKKVASSHDIDAIHVVSGHNFSDALTVAPVAATWLQPMILVPQGENKKISDVEGLEEFISLWEEKCPKVNKYGNDFTKYTYGNKYSVSDNILNRLKDIDRIGYTDSKLLNNLLIIDDKLFRGEVSANNVIFASGKDFPDALTGSALAGKLGAIIMYEGTVGENVKKLNDKIHFDVNEYLNNLSSKFKNNVFKVYYLGGETIVPKGAEKKLNGKL</sequence>
<feature type="signal peptide" evidence="1">
    <location>
        <begin position="1"/>
        <end position="30"/>
    </location>
</feature>
<dbReference type="InterPro" id="IPR007253">
    <property type="entry name" value="Cell_wall-bd_2"/>
</dbReference>
<dbReference type="InterPro" id="IPR051922">
    <property type="entry name" value="Bact_Sporulation_Assoc"/>
</dbReference>
<dbReference type="Proteomes" id="UP000627166">
    <property type="component" value="Unassembled WGS sequence"/>
</dbReference>
<feature type="chain" id="PRO_5045559483" evidence="1">
    <location>
        <begin position="31"/>
        <end position="397"/>
    </location>
</feature>
<organism evidence="2 3">
    <name type="scientific">Clostridium faecium</name>
    <dbReference type="NCBI Taxonomy" id="2762223"/>
    <lineage>
        <taxon>Bacteria</taxon>
        <taxon>Bacillati</taxon>
        <taxon>Bacillota</taxon>
        <taxon>Clostridia</taxon>
        <taxon>Eubacteriales</taxon>
        <taxon>Clostridiaceae</taxon>
        <taxon>Clostridium</taxon>
    </lineage>
</organism>
<proteinExistence type="predicted"/>
<accession>A0ABR8YP95</accession>
<protein>
    <submittedName>
        <fullName evidence="2">Cell wall-binding repeat-containing protein</fullName>
    </submittedName>
</protein>
<dbReference type="Gene3D" id="3.40.50.12090">
    <property type="match status" value="1"/>
</dbReference>
<dbReference type="RefSeq" id="WP_191738824.1">
    <property type="nucleotide sequence ID" value="NZ_JACSQB010000018.1"/>
</dbReference>
<evidence type="ECO:0000256" key="1">
    <source>
        <dbReference type="SAM" id="SignalP"/>
    </source>
</evidence>
<dbReference type="PANTHER" id="PTHR30032:SF8">
    <property type="entry name" value="GERMINATION-SPECIFIC N-ACETYLMURAMOYL-L-ALANINE AMIDASE"/>
    <property type="match status" value="1"/>
</dbReference>
<dbReference type="EMBL" id="JACSQB010000018">
    <property type="protein sequence ID" value="MBD8045851.1"/>
    <property type="molecule type" value="Genomic_DNA"/>
</dbReference>
<keyword evidence="3" id="KW-1185">Reference proteome</keyword>
<evidence type="ECO:0000313" key="2">
    <source>
        <dbReference type="EMBL" id="MBD8045851.1"/>
    </source>
</evidence>
<dbReference type="PANTHER" id="PTHR30032">
    <property type="entry name" value="N-ACETYLMURAMOYL-L-ALANINE AMIDASE-RELATED"/>
    <property type="match status" value="1"/>
</dbReference>
<evidence type="ECO:0000313" key="3">
    <source>
        <dbReference type="Proteomes" id="UP000627166"/>
    </source>
</evidence>
<keyword evidence="1" id="KW-0732">Signal</keyword>
<dbReference type="Pfam" id="PF04122">
    <property type="entry name" value="CW_binding_2"/>
    <property type="match status" value="3"/>
</dbReference>
<name>A0ABR8YP95_9CLOT</name>